<dbReference type="Proteomes" id="UP000253728">
    <property type="component" value="Unassembled WGS sequence"/>
</dbReference>
<evidence type="ECO:0000256" key="1">
    <source>
        <dbReference type="ARBA" id="ARBA00001946"/>
    </source>
</evidence>
<keyword evidence="4" id="KW-0786">Thiamine pyrophosphate</keyword>
<dbReference type="PANTHER" id="PTHR43322:SF5">
    <property type="entry name" value="1-DEOXY-D-XYLULOSE-5-PHOSPHATE SYNTHASE, CHLOROPLASTIC"/>
    <property type="match status" value="1"/>
</dbReference>
<accession>A0A336N793</accession>
<dbReference type="GO" id="GO:0019288">
    <property type="term" value="P:isopentenyl diphosphate biosynthetic process, methylerythritol 4-phosphate pathway"/>
    <property type="evidence" value="ECO:0007669"/>
    <property type="project" value="TreeGrafter"/>
</dbReference>
<dbReference type="GO" id="GO:0005829">
    <property type="term" value="C:cytosol"/>
    <property type="evidence" value="ECO:0007669"/>
    <property type="project" value="TreeGrafter"/>
</dbReference>
<evidence type="ECO:0000256" key="4">
    <source>
        <dbReference type="ARBA" id="ARBA00023052"/>
    </source>
</evidence>
<dbReference type="Gene3D" id="3.40.50.920">
    <property type="match status" value="1"/>
</dbReference>
<keyword evidence="3 6" id="KW-0808">Transferase</keyword>
<dbReference type="InterPro" id="IPR005477">
    <property type="entry name" value="Dxylulose-5-P_synthase"/>
</dbReference>
<comment type="cofactor">
    <cofactor evidence="1">
        <name>Mg(2+)</name>
        <dbReference type="ChEBI" id="CHEBI:18420"/>
    </cofactor>
</comment>
<sequence>MKIAEKLNATVVDMRFIKPIDVTRISEIAKTHELIVTLEENAIQGGAGSAVAEVLHVQQHNVKLLQLGIPDFFVPPGSQAEMLAELKLDKIGIKQQIQDFLNEYQN</sequence>
<evidence type="ECO:0000259" key="5">
    <source>
        <dbReference type="Pfam" id="PF02780"/>
    </source>
</evidence>
<evidence type="ECO:0000256" key="3">
    <source>
        <dbReference type="ARBA" id="ARBA00022679"/>
    </source>
</evidence>
<dbReference type="GO" id="GO:0008661">
    <property type="term" value="F:1-deoxy-D-xylulose-5-phosphate synthase activity"/>
    <property type="evidence" value="ECO:0007669"/>
    <property type="project" value="UniProtKB-EC"/>
</dbReference>
<evidence type="ECO:0000256" key="2">
    <source>
        <dbReference type="ARBA" id="ARBA00011738"/>
    </source>
</evidence>
<name>A0A336N793_AGGAP</name>
<proteinExistence type="predicted"/>
<evidence type="ECO:0000313" key="7">
    <source>
        <dbReference type="Proteomes" id="UP000253728"/>
    </source>
</evidence>
<dbReference type="AlphaFoldDB" id="A0A336N793"/>
<dbReference type="InterPro" id="IPR033248">
    <property type="entry name" value="Transketolase_C"/>
</dbReference>
<dbReference type="SUPFAM" id="SSF52922">
    <property type="entry name" value="TK C-terminal domain-like"/>
    <property type="match status" value="1"/>
</dbReference>
<protein>
    <submittedName>
        <fullName evidence="6">1-deoxy-D-xylulose-5-phosphate synthase</fullName>
        <ecNumber evidence="6">2.2.1.7</ecNumber>
    </submittedName>
</protein>
<dbReference type="GO" id="GO:0016114">
    <property type="term" value="P:terpenoid biosynthetic process"/>
    <property type="evidence" value="ECO:0007669"/>
    <property type="project" value="InterPro"/>
</dbReference>
<dbReference type="EMBL" id="UFSP01000002">
    <property type="protein sequence ID" value="SSZ29720.1"/>
    <property type="molecule type" value="Genomic_DNA"/>
</dbReference>
<dbReference type="InterPro" id="IPR009014">
    <property type="entry name" value="Transketo_C/PFOR_II"/>
</dbReference>
<dbReference type="EC" id="2.2.1.7" evidence="6"/>
<dbReference type="Pfam" id="PF02780">
    <property type="entry name" value="Transketolase_C"/>
    <property type="match status" value="1"/>
</dbReference>
<gene>
    <name evidence="6" type="primary">dxs_4</name>
    <name evidence="6" type="ORF">NCTC5908_01526</name>
</gene>
<dbReference type="PANTHER" id="PTHR43322">
    <property type="entry name" value="1-D-DEOXYXYLULOSE 5-PHOSPHATE SYNTHASE-RELATED"/>
    <property type="match status" value="1"/>
</dbReference>
<feature type="domain" description="Transketolase C-terminal" evidence="5">
    <location>
        <begin position="4"/>
        <end position="90"/>
    </location>
</feature>
<reference evidence="6 7" key="1">
    <citation type="submission" date="2018-06" db="EMBL/GenBank/DDBJ databases">
        <authorList>
            <consortium name="Pathogen Informatics"/>
            <person name="Doyle S."/>
        </authorList>
    </citation>
    <scope>NUCLEOTIDE SEQUENCE [LARGE SCALE GENOMIC DNA]</scope>
    <source>
        <strain evidence="6 7">NCTC5908</strain>
    </source>
</reference>
<comment type="subunit">
    <text evidence="2">Homodimer.</text>
</comment>
<organism evidence="6 7">
    <name type="scientific">Aggregatibacter aphrophilus</name>
    <name type="common">Haemophilus aphrophilus</name>
    <dbReference type="NCBI Taxonomy" id="732"/>
    <lineage>
        <taxon>Bacteria</taxon>
        <taxon>Pseudomonadati</taxon>
        <taxon>Pseudomonadota</taxon>
        <taxon>Gammaproteobacteria</taxon>
        <taxon>Pasteurellales</taxon>
        <taxon>Pasteurellaceae</taxon>
        <taxon>Aggregatibacter</taxon>
    </lineage>
</organism>
<evidence type="ECO:0000313" key="6">
    <source>
        <dbReference type="EMBL" id="SSZ29720.1"/>
    </source>
</evidence>